<dbReference type="AlphaFoldDB" id="A0A4Y2L2C8"/>
<comment type="caution">
    <text evidence="1">The sequence shown here is derived from an EMBL/GenBank/DDBJ whole genome shotgun (WGS) entry which is preliminary data.</text>
</comment>
<dbReference type="Proteomes" id="UP000499080">
    <property type="component" value="Unassembled WGS sequence"/>
</dbReference>
<proteinExistence type="predicted"/>
<organism evidence="1 2">
    <name type="scientific">Araneus ventricosus</name>
    <name type="common">Orbweaver spider</name>
    <name type="synonym">Epeira ventricosa</name>
    <dbReference type="NCBI Taxonomy" id="182803"/>
    <lineage>
        <taxon>Eukaryota</taxon>
        <taxon>Metazoa</taxon>
        <taxon>Ecdysozoa</taxon>
        <taxon>Arthropoda</taxon>
        <taxon>Chelicerata</taxon>
        <taxon>Arachnida</taxon>
        <taxon>Araneae</taxon>
        <taxon>Araneomorphae</taxon>
        <taxon>Entelegynae</taxon>
        <taxon>Araneoidea</taxon>
        <taxon>Araneidae</taxon>
        <taxon>Araneus</taxon>
    </lineage>
</organism>
<reference evidence="1 2" key="1">
    <citation type="journal article" date="2019" name="Sci. Rep.">
        <title>Orb-weaving spider Araneus ventricosus genome elucidates the spidroin gene catalogue.</title>
        <authorList>
            <person name="Kono N."/>
            <person name="Nakamura H."/>
            <person name="Ohtoshi R."/>
            <person name="Moran D.A.P."/>
            <person name="Shinohara A."/>
            <person name="Yoshida Y."/>
            <person name="Fujiwara M."/>
            <person name="Mori M."/>
            <person name="Tomita M."/>
            <person name="Arakawa K."/>
        </authorList>
    </citation>
    <scope>NUCLEOTIDE SEQUENCE [LARGE SCALE GENOMIC DNA]</scope>
</reference>
<accession>A0A4Y2L2C8</accession>
<evidence type="ECO:0000313" key="1">
    <source>
        <dbReference type="EMBL" id="GBN08765.1"/>
    </source>
</evidence>
<dbReference type="EMBL" id="BGPR01005291">
    <property type="protein sequence ID" value="GBN08765.1"/>
    <property type="molecule type" value="Genomic_DNA"/>
</dbReference>
<name>A0A4Y2L2C8_ARAVE</name>
<protein>
    <submittedName>
        <fullName evidence="1">Uncharacterized protein</fullName>
    </submittedName>
</protein>
<keyword evidence="2" id="KW-1185">Reference proteome</keyword>
<sequence length="121" mass="14519">MVFIKSDKRKIFARKTTDAPHRSSITISKCHQIDSLKCRDYPRKKEQKKPKSRNKFSLREVSAALLFFTRWMQKNSRERVQRTDPEASLSNGWKKRDFSFFRRLRRVDGEILFCFACLREA</sequence>
<gene>
    <name evidence="1" type="ORF">AVEN_141854_1</name>
</gene>
<evidence type="ECO:0000313" key="2">
    <source>
        <dbReference type="Proteomes" id="UP000499080"/>
    </source>
</evidence>